<comment type="caution">
    <text evidence="2">The sequence shown here is derived from an EMBL/GenBank/DDBJ whole genome shotgun (WGS) entry which is preliminary data.</text>
</comment>
<evidence type="ECO:0000256" key="1">
    <source>
        <dbReference type="SAM" id="MobiDB-lite"/>
    </source>
</evidence>
<accession>A0A9N9H7L9</accession>
<organism evidence="2 3">
    <name type="scientific">Funneliformis mosseae</name>
    <name type="common">Endomycorrhizal fungus</name>
    <name type="synonym">Glomus mosseae</name>
    <dbReference type="NCBI Taxonomy" id="27381"/>
    <lineage>
        <taxon>Eukaryota</taxon>
        <taxon>Fungi</taxon>
        <taxon>Fungi incertae sedis</taxon>
        <taxon>Mucoromycota</taxon>
        <taxon>Glomeromycotina</taxon>
        <taxon>Glomeromycetes</taxon>
        <taxon>Glomerales</taxon>
        <taxon>Glomeraceae</taxon>
        <taxon>Funneliformis</taxon>
    </lineage>
</organism>
<feature type="compositionally biased region" description="Basic and acidic residues" evidence="1">
    <location>
        <begin position="163"/>
        <end position="172"/>
    </location>
</feature>
<name>A0A9N9H7L9_FUNMO</name>
<dbReference type="EMBL" id="CAJVPP010005064">
    <property type="protein sequence ID" value="CAG8659472.1"/>
    <property type="molecule type" value="Genomic_DNA"/>
</dbReference>
<gene>
    <name evidence="2" type="ORF">FMOSSE_LOCUS11869</name>
</gene>
<protein>
    <submittedName>
        <fullName evidence="2">5082_t:CDS:1</fullName>
    </submittedName>
</protein>
<dbReference type="Proteomes" id="UP000789375">
    <property type="component" value="Unassembled WGS sequence"/>
</dbReference>
<evidence type="ECO:0000313" key="2">
    <source>
        <dbReference type="EMBL" id="CAG8659472.1"/>
    </source>
</evidence>
<reference evidence="2" key="1">
    <citation type="submission" date="2021-06" db="EMBL/GenBank/DDBJ databases">
        <authorList>
            <person name="Kallberg Y."/>
            <person name="Tangrot J."/>
            <person name="Rosling A."/>
        </authorList>
    </citation>
    <scope>NUCLEOTIDE SEQUENCE</scope>
    <source>
        <strain evidence="2">87-6 pot B 2015</strain>
    </source>
</reference>
<evidence type="ECO:0000313" key="3">
    <source>
        <dbReference type="Proteomes" id="UP000789375"/>
    </source>
</evidence>
<keyword evidence="3" id="KW-1185">Reference proteome</keyword>
<dbReference type="AlphaFoldDB" id="A0A9N9H7L9"/>
<sequence>MQVNPLVSAKVSESTASIHLTHNSNSSDDSKEVSPSNLLKAEDNFYKMLLENCVKDCVYFDKEIDFTYQLVKETNKEIVSQLEGEINKKQRTIRRSAPTDHTIFSTMHYVATQLSTDRKKVNPWTPIKYRNTTEISTQTKSAPRVQASPRNHSLMTPPLIRRSLSDRNTDSL</sequence>
<proteinExistence type="predicted"/>
<feature type="compositionally biased region" description="Polar residues" evidence="1">
    <location>
        <begin position="132"/>
        <end position="141"/>
    </location>
</feature>
<feature type="region of interest" description="Disordered" evidence="1">
    <location>
        <begin position="132"/>
        <end position="172"/>
    </location>
</feature>